<evidence type="ECO:0000313" key="2">
    <source>
        <dbReference type="EMBL" id="GIE43294.1"/>
    </source>
</evidence>
<gene>
    <name evidence="2" type="ORF">Alo02nite_61920</name>
</gene>
<reference evidence="2 3" key="1">
    <citation type="submission" date="2021-01" db="EMBL/GenBank/DDBJ databases">
        <title>Whole genome shotgun sequence of Actinoplanes lobatus NBRC 12513.</title>
        <authorList>
            <person name="Komaki H."/>
            <person name="Tamura T."/>
        </authorList>
    </citation>
    <scope>NUCLEOTIDE SEQUENCE [LARGE SCALE GENOMIC DNA]</scope>
    <source>
        <strain evidence="2 3">NBRC 12513</strain>
    </source>
</reference>
<proteinExistence type="predicted"/>
<keyword evidence="1" id="KW-1133">Transmembrane helix</keyword>
<evidence type="ECO:0000256" key="1">
    <source>
        <dbReference type="SAM" id="Phobius"/>
    </source>
</evidence>
<keyword evidence="3" id="KW-1185">Reference proteome</keyword>
<keyword evidence="1" id="KW-0472">Membrane</keyword>
<feature type="transmembrane region" description="Helical" evidence="1">
    <location>
        <begin position="131"/>
        <end position="151"/>
    </location>
</feature>
<protein>
    <submittedName>
        <fullName evidence="2">Uncharacterized protein</fullName>
    </submittedName>
</protein>
<dbReference type="Proteomes" id="UP000631312">
    <property type="component" value="Unassembled WGS sequence"/>
</dbReference>
<dbReference type="EMBL" id="BOMP01000105">
    <property type="protein sequence ID" value="GIE43294.1"/>
    <property type="molecule type" value="Genomic_DNA"/>
</dbReference>
<keyword evidence="1" id="KW-0812">Transmembrane</keyword>
<comment type="caution">
    <text evidence="2">The sequence shown here is derived from an EMBL/GenBank/DDBJ whole genome shotgun (WGS) entry which is preliminary data.</text>
</comment>
<organism evidence="2 3">
    <name type="scientific">Actinoplanes lobatus</name>
    <dbReference type="NCBI Taxonomy" id="113568"/>
    <lineage>
        <taxon>Bacteria</taxon>
        <taxon>Bacillati</taxon>
        <taxon>Actinomycetota</taxon>
        <taxon>Actinomycetes</taxon>
        <taxon>Micromonosporales</taxon>
        <taxon>Micromonosporaceae</taxon>
        <taxon>Actinoplanes</taxon>
    </lineage>
</organism>
<sequence>MAYVDGAVDTLSMDVNTGGNPAGGPAPVVVELTAAEAASGATKAVAAPPDGQPTMIYFPPGATDGVMLNVDLPWVDPATGTASTRTVPVLIRVLPAGAFPGYGPPPGFPPGGPPPGFAAPARSRFSTRTRILAVAAGMVLLSAILLAPSVFGASDTETTGGTTTTSTTTATLPTEEAAAVATPLDPVAFQASLDAADKELAAGVNTLRAATTPRAVAGAADALAETARTQESALSALTAPAAASTAHGDLVSALSALADELSSVSGAAEGRSVCTGGSAAAALGRADAATDLRTAIAALAASDPAAKYRFGSFVPAVAKDQNRRKPNATYLTRITGGSGQLKVDNGNAVDTVVKLVKVGAKKPTVAVYIRGNKKVTTGRIKDGTYQVYLASGVDWDGKRFTRDCAFSKFDDSLKFTTTSRQYTIWELSLKEVFGGNASSSDVDPDEFPA</sequence>
<name>A0ABQ4AQL3_9ACTN</name>
<evidence type="ECO:0000313" key="3">
    <source>
        <dbReference type="Proteomes" id="UP000631312"/>
    </source>
</evidence>
<accession>A0ABQ4AQL3</accession>